<name>A0AAU9WS04_9CNID</name>
<reference evidence="1 2" key="1">
    <citation type="submission" date="2022-05" db="EMBL/GenBank/DDBJ databases">
        <authorList>
            <consortium name="Genoscope - CEA"/>
            <person name="William W."/>
        </authorList>
    </citation>
    <scope>NUCLEOTIDE SEQUENCE [LARGE SCALE GENOMIC DNA]</scope>
</reference>
<organism evidence="1 2">
    <name type="scientific">Pocillopora meandrina</name>
    <dbReference type="NCBI Taxonomy" id="46732"/>
    <lineage>
        <taxon>Eukaryota</taxon>
        <taxon>Metazoa</taxon>
        <taxon>Cnidaria</taxon>
        <taxon>Anthozoa</taxon>
        <taxon>Hexacorallia</taxon>
        <taxon>Scleractinia</taxon>
        <taxon>Astrocoeniina</taxon>
        <taxon>Pocilloporidae</taxon>
        <taxon>Pocillopora</taxon>
    </lineage>
</organism>
<proteinExistence type="predicted"/>
<comment type="caution">
    <text evidence="1">The sequence shown here is derived from an EMBL/GenBank/DDBJ whole genome shotgun (WGS) entry which is preliminary data.</text>
</comment>
<dbReference type="PANTHER" id="PTHR31511:SF12">
    <property type="entry name" value="RHO TERMINATION FACTOR N-TERMINAL DOMAIN-CONTAINING PROTEIN"/>
    <property type="match status" value="1"/>
</dbReference>
<gene>
    <name evidence="1" type="ORF">PMEA_00011556</name>
</gene>
<keyword evidence="2" id="KW-1185">Reference proteome</keyword>
<sequence>MKVRMVLSCEVVRYNEDGSVQLQDAFFHYEVIENLRSTDESHVFDVVMQTFDARIQNFNKRGSNCRFQRQFMIYTAQRCLSHFPNKEKLAIHDLYCSNNEAIRLIVMPKVNGKGIIPYIKFKNYNRFMRVPFVIYAEFELLTDPIDTCELSSDKSFTKQYQKQKPRRFCFHIGLLR</sequence>
<evidence type="ECO:0000313" key="2">
    <source>
        <dbReference type="Proteomes" id="UP001159428"/>
    </source>
</evidence>
<evidence type="ECO:0000313" key="1">
    <source>
        <dbReference type="EMBL" id="CAH3123864.1"/>
    </source>
</evidence>
<dbReference type="Proteomes" id="UP001159428">
    <property type="component" value="Unassembled WGS sequence"/>
</dbReference>
<dbReference type="PANTHER" id="PTHR31511">
    <property type="entry name" value="PROTEIN CBG23764"/>
    <property type="match status" value="1"/>
</dbReference>
<dbReference type="AlphaFoldDB" id="A0AAU9WS04"/>
<accession>A0AAU9WS04</accession>
<dbReference type="EMBL" id="CALNXJ010000020">
    <property type="protein sequence ID" value="CAH3123864.1"/>
    <property type="molecule type" value="Genomic_DNA"/>
</dbReference>
<protein>
    <submittedName>
        <fullName evidence="1">Uncharacterized protein</fullName>
    </submittedName>
</protein>